<dbReference type="InterPro" id="IPR041347">
    <property type="entry name" value="MftR_C"/>
</dbReference>
<reference evidence="2 3" key="1">
    <citation type="journal article" date="2010" name="Mol. Plant Microbe Interact.">
        <title>Streptomyces scabies 87-22 contains a coronafacic acid-like biosynthetic cluster that contributes to plant-microbe interactions.</title>
        <authorList>
            <person name="Bignell D.R."/>
            <person name="Seipke R.F."/>
            <person name="Huguet-Tapia J.C."/>
            <person name="Chambers A.H."/>
            <person name="Parry R.J."/>
            <person name="Loria R."/>
        </authorList>
    </citation>
    <scope>NUCLEOTIDE SEQUENCE [LARGE SCALE GENOMIC DNA]</scope>
    <source>
        <strain evidence="2 3">87.22</strain>
    </source>
</reference>
<dbReference type="STRING" id="680198.SCAB_14091"/>
<dbReference type="KEGG" id="scb:SCAB_14091"/>
<evidence type="ECO:0000313" key="3">
    <source>
        <dbReference type="Proteomes" id="UP000001444"/>
    </source>
</evidence>
<name>C9Z9W7_STRSW</name>
<organism evidence="2 3">
    <name type="scientific">Streptomyces scabiei (strain 87.22)</name>
    <dbReference type="NCBI Taxonomy" id="680198"/>
    <lineage>
        <taxon>Bacteria</taxon>
        <taxon>Bacillati</taxon>
        <taxon>Actinomycetota</taxon>
        <taxon>Actinomycetes</taxon>
        <taxon>Kitasatosporales</taxon>
        <taxon>Streptomycetaceae</taxon>
        <taxon>Streptomyces</taxon>
    </lineage>
</organism>
<dbReference type="HOGENOM" id="CLU_1022784_0_0_11"/>
<feature type="domain" description="MftR C-terminal" evidence="1">
    <location>
        <begin position="159"/>
        <end position="269"/>
    </location>
</feature>
<evidence type="ECO:0000313" key="2">
    <source>
        <dbReference type="EMBL" id="CBG68560.1"/>
    </source>
</evidence>
<protein>
    <recommendedName>
        <fullName evidence="1">MftR C-terminal domain-containing protein</fullName>
    </recommendedName>
</protein>
<dbReference type="EMBL" id="FN554889">
    <property type="protein sequence ID" value="CBG68560.1"/>
    <property type="molecule type" value="Genomic_DNA"/>
</dbReference>
<gene>
    <name evidence="2" type="ordered locus">SCAB_14091</name>
</gene>
<evidence type="ECO:0000259" key="1">
    <source>
        <dbReference type="Pfam" id="PF17754"/>
    </source>
</evidence>
<sequence length="272" mass="29710">MTLSPTPWAIDSIRFVTAWAASSGNPCWTRVSRYVARSTGVQWISRPVASEMREAMVRKENASGPVFVHAARVGVAGERGDGDVRDVGDVDERLASLGGGQCQVSGPDRLQEDVLGEVLRDRAARRIVHCGTDSRTTVSVGDRVRDIADVLSSQPENETPWEALRHTFHVITGAWDEAPQESLRHLRMIRETPSLRARYWEKQLSWHEALLPEVSRRLSDGADGFTDPRSDALVGSTLACLDAAVAAWVACEATVPSSLLLDRAMAALTVQA</sequence>
<dbReference type="Proteomes" id="UP000001444">
    <property type="component" value="Chromosome"/>
</dbReference>
<dbReference type="Gene3D" id="1.10.357.10">
    <property type="entry name" value="Tetracycline Repressor, domain 2"/>
    <property type="match status" value="1"/>
</dbReference>
<proteinExistence type="predicted"/>
<accession>C9Z9W7</accession>
<dbReference type="AlphaFoldDB" id="C9Z9W7"/>
<keyword evidence="3" id="KW-1185">Reference proteome</keyword>
<dbReference type="eggNOG" id="COG1309">
    <property type="taxonomic scope" value="Bacteria"/>
</dbReference>
<dbReference type="Pfam" id="PF17754">
    <property type="entry name" value="TetR_C_14"/>
    <property type="match status" value="1"/>
</dbReference>